<name>A0A3M6T673_POCDA</name>
<dbReference type="InterPro" id="IPR027417">
    <property type="entry name" value="P-loop_NTPase"/>
</dbReference>
<evidence type="ECO:0000256" key="5">
    <source>
        <dbReference type="SAM" id="MobiDB-lite"/>
    </source>
</evidence>
<protein>
    <submittedName>
        <fullName evidence="6">Uncharacterized protein</fullName>
    </submittedName>
</protein>
<feature type="region of interest" description="Disordered" evidence="5">
    <location>
        <begin position="35"/>
        <end position="66"/>
    </location>
</feature>
<evidence type="ECO:0000256" key="2">
    <source>
        <dbReference type="ARBA" id="ARBA00022741"/>
    </source>
</evidence>
<comment type="caution">
    <text evidence="6">The sequence shown here is derived from an EMBL/GenBank/DDBJ whole genome shotgun (WGS) entry which is preliminary data.</text>
</comment>
<dbReference type="OrthoDB" id="8830751at2759"/>
<keyword evidence="4" id="KW-0472">Membrane</keyword>
<feature type="compositionally biased region" description="Polar residues" evidence="5">
    <location>
        <begin position="40"/>
        <end position="66"/>
    </location>
</feature>
<dbReference type="GO" id="GO:0016020">
    <property type="term" value="C:membrane"/>
    <property type="evidence" value="ECO:0007669"/>
    <property type="project" value="UniProtKB-SubCell"/>
</dbReference>
<comment type="subcellular location">
    <subcellularLocation>
        <location evidence="1">Membrane</location>
    </subcellularLocation>
</comment>
<dbReference type="PROSITE" id="PS51420">
    <property type="entry name" value="RHO"/>
    <property type="match status" value="1"/>
</dbReference>
<evidence type="ECO:0000256" key="3">
    <source>
        <dbReference type="ARBA" id="ARBA00023134"/>
    </source>
</evidence>
<dbReference type="PRINTS" id="PR00449">
    <property type="entry name" value="RASTRNSFRMNG"/>
</dbReference>
<evidence type="ECO:0000313" key="6">
    <source>
        <dbReference type="EMBL" id="RMX36808.1"/>
    </source>
</evidence>
<keyword evidence="7" id="KW-1185">Reference proteome</keyword>
<sequence>MTILNRMARRRSALPVISEPMLDPKRLEALLEDESRRRNSTNSMHLSQQLNDSLDANSNEEGGLENSGQTERYKLCVVGDSECGKTSLLNALVRSDFEAEESCIFGECVADITTEENRIEVMLWEISGLEDFDSIRKEMYRDSDVILICFDIGHPPSLTSVVEKWVPEISNVCPGVPYLLIGCKNDLRTDAALQLYLTVPGQESEESDSINRLQAISVAQSIAARDYVECCAKTRWNVKEVFKSAAVAILHKDDGKAPEDTNKSQSVLRRFSWFHRRSLGSDVNDCNTVARSVSGSRRRSLFSTS</sequence>
<organism evidence="6 7">
    <name type="scientific">Pocillopora damicornis</name>
    <name type="common">Cauliflower coral</name>
    <name type="synonym">Millepora damicornis</name>
    <dbReference type="NCBI Taxonomy" id="46731"/>
    <lineage>
        <taxon>Eukaryota</taxon>
        <taxon>Metazoa</taxon>
        <taxon>Cnidaria</taxon>
        <taxon>Anthozoa</taxon>
        <taxon>Hexacorallia</taxon>
        <taxon>Scleractinia</taxon>
        <taxon>Astrocoeniina</taxon>
        <taxon>Pocilloporidae</taxon>
        <taxon>Pocillopora</taxon>
    </lineage>
</organism>
<evidence type="ECO:0000256" key="1">
    <source>
        <dbReference type="ARBA" id="ARBA00004370"/>
    </source>
</evidence>
<dbReference type="Pfam" id="PF00071">
    <property type="entry name" value="Ras"/>
    <property type="match status" value="1"/>
</dbReference>
<dbReference type="PROSITE" id="PS51419">
    <property type="entry name" value="RAB"/>
    <property type="match status" value="1"/>
</dbReference>
<dbReference type="EMBL" id="RCHS01004216">
    <property type="protein sequence ID" value="RMX36808.1"/>
    <property type="molecule type" value="Genomic_DNA"/>
</dbReference>
<dbReference type="InterPro" id="IPR005225">
    <property type="entry name" value="Small_GTP-bd"/>
</dbReference>
<dbReference type="SMART" id="SM00175">
    <property type="entry name" value="RAB"/>
    <property type="match status" value="1"/>
</dbReference>
<accession>A0A3M6T673</accession>
<dbReference type="Gene3D" id="3.40.50.300">
    <property type="entry name" value="P-loop containing nucleotide triphosphate hydrolases"/>
    <property type="match status" value="1"/>
</dbReference>
<gene>
    <name evidence="6" type="ORF">pdam_00008977</name>
</gene>
<dbReference type="PANTHER" id="PTHR24072">
    <property type="entry name" value="RHO FAMILY GTPASE"/>
    <property type="match status" value="1"/>
</dbReference>
<dbReference type="InterPro" id="IPR003578">
    <property type="entry name" value="Small_GTPase_Rho"/>
</dbReference>
<evidence type="ECO:0000313" key="7">
    <source>
        <dbReference type="Proteomes" id="UP000275408"/>
    </source>
</evidence>
<dbReference type="GO" id="GO:0003924">
    <property type="term" value="F:GTPase activity"/>
    <property type="evidence" value="ECO:0007669"/>
    <property type="project" value="InterPro"/>
</dbReference>
<dbReference type="SMART" id="SM00174">
    <property type="entry name" value="RHO"/>
    <property type="match status" value="1"/>
</dbReference>
<keyword evidence="3" id="KW-0342">GTP-binding</keyword>
<dbReference type="NCBIfam" id="TIGR00231">
    <property type="entry name" value="small_GTP"/>
    <property type="match status" value="1"/>
</dbReference>
<dbReference type="SUPFAM" id="SSF52540">
    <property type="entry name" value="P-loop containing nucleoside triphosphate hydrolases"/>
    <property type="match status" value="1"/>
</dbReference>
<dbReference type="SMART" id="SM00173">
    <property type="entry name" value="RAS"/>
    <property type="match status" value="1"/>
</dbReference>
<dbReference type="FunFam" id="3.40.50.300:FF:002060">
    <property type="entry name" value="Rho family GTPase"/>
    <property type="match status" value="1"/>
</dbReference>
<dbReference type="AlphaFoldDB" id="A0A3M6T673"/>
<dbReference type="Proteomes" id="UP000275408">
    <property type="component" value="Unassembled WGS sequence"/>
</dbReference>
<evidence type="ECO:0000256" key="4">
    <source>
        <dbReference type="ARBA" id="ARBA00023136"/>
    </source>
</evidence>
<dbReference type="GO" id="GO:0007264">
    <property type="term" value="P:small GTPase-mediated signal transduction"/>
    <property type="evidence" value="ECO:0007669"/>
    <property type="project" value="InterPro"/>
</dbReference>
<proteinExistence type="predicted"/>
<keyword evidence="2" id="KW-0547">Nucleotide-binding</keyword>
<dbReference type="InterPro" id="IPR001806">
    <property type="entry name" value="Small_GTPase"/>
</dbReference>
<reference evidence="6 7" key="1">
    <citation type="journal article" date="2018" name="Sci. Rep.">
        <title>Comparative analysis of the Pocillopora damicornis genome highlights role of immune system in coral evolution.</title>
        <authorList>
            <person name="Cunning R."/>
            <person name="Bay R.A."/>
            <person name="Gillette P."/>
            <person name="Baker A.C."/>
            <person name="Traylor-Knowles N."/>
        </authorList>
    </citation>
    <scope>NUCLEOTIDE SEQUENCE [LARGE SCALE GENOMIC DNA]</scope>
    <source>
        <strain evidence="6">RSMAS</strain>
        <tissue evidence="6">Whole animal</tissue>
    </source>
</reference>
<dbReference type="OMA" id="HEXRLAT"/>
<dbReference type="GO" id="GO:0005525">
    <property type="term" value="F:GTP binding"/>
    <property type="evidence" value="ECO:0007669"/>
    <property type="project" value="UniProtKB-KW"/>
</dbReference>
<dbReference type="STRING" id="46731.A0A3M6T673"/>
<dbReference type="PROSITE" id="PS51421">
    <property type="entry name" value="RAS"/>
    <property type="match status" value="1"/>
</dbReference>